<feature type="compositionally biased region" description="Basic and acidic residues" evidence="1">
    <location>
        <begin position="35"/>
        <end position="58"/>
    </location>
</feature>
<evidence type="ECO:0000313" key="3">
    <source>
        <dbReference type="Proteomes" id="UP000030690"/>
    </source>
</evidence>
<organism evidence="2 3">
    <name type="scientific">Plasmodium falciparum Vietnam Oak-Knoll</name>
    <name type="common">FVO</name>
    <dbReference type="NCBI Taxonomy" id="1036723"/>
    <lineage>
        <taxon>Eukaryota</taxon>
        <taxon>Sar</taxon>
        <taxon>Alveolata</taxon>
        <taxon>Apicomplexa</taxon>
        <taxon>Aconoidasida</taxon>
        <taxon>Haemosporida</taxon>
        <taxon>Plasmodiidae</taxon>
        <taxon>Plasmodium</taxon>
        <taxon>Plasmodium (Laverania)</taxon>
    </lineage>
</organism>
<protein>
    <submittedName>
        <fullName evidence="2">Uncharacterized protein</fullName>
    </submittedName>
</protein>
<evidence type="ECO:0000313" key="2">
    <source>
        <dbReference type="EMBL" id="ETW20104.1"/>
    </source>
</evidence>
<feature type="region of interest" description="Disordered" evidence="1">
    <location>
        <begin position="30"/>
        <end position="75"/>
    </location>
</feature>
<reference evidence="2 3" key="2">
    <citation type="submission" date="2013-02" db="EMBL/GenBank/DDBJ databases">
        <title>The Genome Sequence of Plasmodium falciparum Vietnam Oak-Knoll (FVO).</title>
        <authorList>
            <consortium name="The Broad Institute Genome Sequencing Platform"/>
            <consortium name="The Broad Institute Genome Sequencing Center for Infectious Disease"/>
            <person name="Neafsey D."/>
            <person name="Cheeseman I."/>
            <person name="Volkman S."/>
            <person name="Adams J."/>
            <person name="Walker B."/>
            <person name="Young S.K."/>
            <person name="Zeng Q."/>
            <person name="Gargeya S."/>
            <person name="Fitzgerald M."/>
            <person name="Haas B."/>
            <person name="Abouelleil A."/>
            <person name="Alvarado L."/>
            <person name="Arachchi H.M."/>
            <person name="Berlin A.M."/>
            <person name="Chapman S.B."/>
            <person name="Dewar J."/>
            <person name="Goldberg J."/>
            <person name="Griggs A."/>
            <person name="Gujja S."/>
            <person name="Hansen M."/>
            <person name="Howarth C."/>
            <person name="Imamovic A."/>
            <person name="Larimer J."/>
            <person name="McCowan C."/>
            <person name="Murphy C."/>
            <person name="Neiman D."/>
            <person name="Pearson M."/>
            <person name="Priest M."/>
            <person name="Roberts A."/>
            <person name="Saif S."/>
            <person name="Shea T."/>
            <person name="Sisk P."/>
            <person name="Sykes S."/>
            <person name="Wortman J."/>
            <person name="Nusbaum C."/>
            <person name="Birren B."/>
        </authorList>
    </citation>
    <scope>NUCLEOTIDE SEQUENCE [LARGE SCALE GENOMIC DNA]</scope>
    <source>
        <strain evidence="3">Vietnam Oak-Knoll (FVO)</strain>
    </source>
</reference>
<feature type="compositionally biased region" description="Polar residues" evidence="1">
    <location>
        <begin position="59"/>
        <end position="75"/>
    </location>
</feature>
<accession>A0A024VCB1</accession>
<proteinExistence type="predicted"/>
<dbReference type="AlphaFoldDB" id="A0A024VCB1"/>
<sequence length="117" mass="13479">MVNVNEKNISEKKKPIIKKIENEEYITTSLVEDTTNSKEDINNDKNENEKSEQIKKNYENNPSLESSLGSDSENSENFENLLKNVKVINISSFNKNELNSGKRKMITIKIFNLLNII</sequence>
<name>A0A024VCB1_PLAFA</name>
<reference evidence="2 3" key="1">
    <citation type="submission" date="2013-02" db="EMBL/GenBank/DDBJ databases">
        <title>The Genome Annotation of Plasmodium falciparum Vietnam Oak-Knoll (FVO).</title>
        <authorList>
            <consortium name="The Broad Institute Genome Sequencing Platform"/>
            <consortium name="The Broad Institute Genome Sequencing Center for Infectious Disease"/>
            <person name="Neafsey D."/>
            <person name="Hoffman S."/>
            <person name="Volkman S."/>
            <person name="Rosenthal P."/>
            <person name="Walker B."/>
            <person name="Young S.K."/>
            <person name="Zeng Q."/>
            <person name="Gargeya S."/>
            <person name="Fitzgerald M."/>
            <person name="Haas B."/>
            <person name="Abouelleil A."/>
            <person name="Allen A.W."/>
            <person name="Alvarado L."/>
            <person name="Arachchi H.M."/>
            <person name="Berlin A.M."/>
            <person name="Chapman S.B."/>
            <person name="Gainer-Dewar J."/>
            <person name="Goldberg J."/>
            <person name="Griggs A."/>
            <person name="Gujja S."/>
            <person name="Hansen M."/>
            <person name="Howarth C."/>
            <person name="Imamovic A."/>
            <person name="Ireland A."/>
            <person name="Larimer J."/>
            <person name="McCowan C."/>
            <person name="Murphy C."/>
            <person name="Pearson M."/>
            <person name="Poon T.W."/>
            <person name="Priest M."/>
            <person name="Roberts A."/>
            <person name="Saif S."/>
            <person name="Shea T."/>
            <person name="Sisk P."/>
            <person name="Sykes S."/>
            <person name="Wortman J."/>
            <person name="Nusbaum C."/>
            <person name="Birren B."/>
        </authorList>
    </citation>
    <scope>NUCLEOTIDE SEQUENCE [LARGE SCALE GENOMIC DNA]</scope>
    <source>
        <strain evidence="3">Vietnam Oak-Knoll (FVO)</strain>
    </source>
</reference>
<gene>
    <name evidence="2" type="ORF">PFFVO_01005</name>
</gene>
<evidence type="ECO:0000256" key="1">
    <source>
        <dbReference type="SAM" id="MobiDB-lite"/>
    </source>
</evidence>
<dbReference type="EMBL" id="KI925025">
    <property type="protein sequence ID" value="ETW20104.1"/>
    <property type="molecule type" value="Genomic_DNA"/>
</dbReference>
<dbReference type="Proteomes" id="UP000030690">
    <property type="component" value="Unassembled WGS sequence"/>
</dbReference>